<evidence type="ECO:0000313" key="3">
    <source>
        <dbReference type="Proteomes" id="UP000614216"/>
    </source>
</evidence>
<name>A0A937G0X9_9BACT</name>
<dbReference type="RefSeq" id="WP_202858147.1">
    <property type="nucleotide sequence ID" value="NZ_JAEUGD010000064.1"/>
</dbReference>
<dbReference type="EMBL" id="JAEUGD010000064">
    <property type="protein sequence ID" value="MBL6448612.1"/>
    <property type="molecule type" value="Genomic_DNA"/>
</dbReference>
<organism evidence="2 3">
    <name type="scientific">Fulvivirga marina</name>
    <dbReference type="NCBI Taxonomy" id="2494733"/>
    <lineage>
        <taxon>Bacteria</taxon>
        <taxon>Pseudomonadati</taxon>
        <taxon>Bacteroidota</taxon>
        <taxon>Cytophagia</taxon>
        <taxon>Cytophagales</taxon>
        <taxon>Fulvivirgaceae</taxon>
        <taxon>Fulvivirga</taxon>
    </lineage>
</organism>
<gene>
    <name evidence="2" type="ORF">JMN32_20035</name>
</gene>
<keyword evidence="1" id="KW-0175">Coiled coil</keyword>
<evidence type="ECO:0000313" key="2">
    <source>
        <dbReference type="EMBL" id="MBL6448612.1"/>
    </source>
</evidence>
<reference evidence="2" key="1">
    <citation type="submission" date="2021-01" db="EMBL/GenBank/DDBJ databases">
        <title>Fulvivirga kasyanovii gen. nov., sp nov., a novel member of the phylum Bacteroidetes isolated from seawater in a mussel farm.</title>
        <authorList>
            <person name="Zhao L.-H."/>
            <person name="Wang Z.-J."/>
        </authorList>
    </citation>
    <scope>NUCLEOTIDE SEQUENCE</scope>
    <source>
        <strain evidence="2">29W222</strain>
    </source>
</reference>
<comment type="caution">
    <text evidence="2">The sequence shown here is derived from an EMBL/GenBank/DDBJ whole genome shotgun (WGS) entry which is preliminary data.</text>
</comment>
<protein>
    <submittedName>
        <fullName evidence="2">Uncharacterized protein</fullName>
    </submittedName>
</protein>
<sequence>MIEIEPHYKPILLEALEDMMYKLSLQLNELKGKPLDKERKALTQKQSEIEKLQHIISIYPGEADN</sequence>
<dbReference type="Proteomes" id="UP000614216">
    <property type="component" value="Unassembled WGS sequence"/>
</dbReference>
<proteinExistence type="predicted"/>
<accession>A0A937G0X9</accession>
<keyword evidence="3" id="KW-1185">Reference proteome</keyword>
<dbReference type="AlphaFoldDB" id="A0A937G0X9"/>
<feature type="coiled-coil region" evidence="1">
    <location>
        <begin position="13"/>
        <end position="55"/>
    </location>
</feature>
<evidence type="ECO:0000256" key="1">
    <source>
        <dbReference type="SAM" id="Coils"/>
    </source>
</evidence>